<dbReference type="InterPro" id="IPR050951">
    <property type="entry name" value="Retrovirus_Pol_polyprotein"/>
</dbReference>
<protein>
    <submittedName>
        <fullName evidence="4">CCHC-type domain-containing protein</fullName>
    </submittedName>
</protein>
<dbReference type="GO" id="GO:0019899">
    <property type="term" value="F:enzyme binding"/>
    <property type="evidence" value="ECO:0007669"/>
    <property type="project" value="UniProtKB-ARBA"/>
</dbReference>
<evidence type="ECO:0000256" key="2">
    <source>
        <dbReference type="SAM" id="MobiDB-lite"/>
    </source>
</evidence>
<feature type="compositionally biased region" description="Low complexity" evidence="2">
    <location>
        <begin position="521"/>
        <end position="540"/>
    </location>
</feature>
<dbReference type="EnsemblMetazoa" id="CJA42672.1">
    <property type="protein sequence ID" value="CJA42672.1"/>
    <property type="gene ID" value="WBGene00218520"/>
</dbReference>
<keyword evidence="1" id="KW-0479">Metal-binding</keyword>
<feature type="domain" description="CCHC-type" evidence="3">
    <location>
        <begin position="296"/>
        <end position="311"/>
    </location>
</feature>
<keyword evidence="1" id="KW-0862">Zinc</keyword>
<dbReference type="InterPro" id="IPR001878">
    <property type="entry name" value="Znf_CCHC"/>
</dbReference>
<feature type="compositionally biased region" description="Polar residues" evidence="2">
    <location>
        <begin position="506"/>
        <end position="520"/>
    </location>
</feature>
<dbReference type="SMART" id="SM00343">
    <property type="entry name" value="ZnF_C2HC"/>
    <property type="match status" value="2"/>
</dbReference>
<accession>A0A8R1IT12</accession>
<reference evidence="5" key="1">
    <citation type="submission" date="2010-08" db="EMBL/GenBank/DDBJ databases">
        <authorList>
            <consortium name="Caenorhabditis japonica Sequencing Consortium"/>
            <person name="Wilson R.K."/>
        </authorList>
    </citation>
    <scope>NUCLEOTIDE SEQUENCE [LARGE SCALE GENOMIC DNA]</scope>
    <source>
        <strain evidence="5">DF5081</strain>
    </source>
</reference>
<dbReference type="InterPro" id="IPR036875">
    <property type="entry name" value="Znf_CCHC_sf"/>
</dbReference>
<sequence>MDSATLKMFLAQQQEAHKEQLLFLQQQQEMLLETILKKIGSQSDHTNTINSLNGRISTFSYNSEDGETFDRWYGRYEDVIKVDGAQLDDASKARFLVTKLDKHEAEQFRNHILPKMPAEVNFDETVAMLRKLFNETKSITRLRYELLSVKFDGYDRKIYTGLVKSRFSVAQWTTMTEDQAQCLLWIMGLQSHEHADLRARALRELEHDSRITLTELTDRLDQVIALRNDADFMGGPSSTINAVNINRAKQQHHSSRKPLQAHPKNNNSFQSPNTPCYKCGQMHWARDCKLSSNTVCRNCSKTGHLAKVCKSKRSVNNAIFISQSSARNRNRIYHDVEIEREENQNAVGYRCRSYSNELKGLDASDKPKLSQSKINLHSANNELINVKGQFKCNFTLNGHHGSGLCHVTETESLLGLDWIAQDTTLYQHLIKASVNKISKVVPEAPPDTYKRTPQKMRKEGTTQEALQKFVMSYRSTPLQHLPQHSPHCQSLPKSSPARRLLSNVVRQSKQMDSLSSVDLPSQQMDSSSSDGLSLDGSTMDCAGPCAPVVSSSSQGLAGHQPLRRSERAPKIPSRLNMAPSGKSYK</sequence>
<evidence type="ECO:0000259" key="3">
    <source>
        <dbReference type="PROSITE" id="PS50158"/>
    </source>
</evidence>
<proteinExistence type="predicted"/>
<dbReference type="GO" id="GO:0005737">
    <property type="term" value="C:cytoplasm"/>
    <property type="evidence" value="ECO:0007669"/>
    <property type="project" value="UniProtKB-ARBA"/>
</dbReference>
<dbReference type="PANTHER" id="PTHR37984">
    <property type="entry name" value="PROTEIN CBG26694"/>
    <property type="match status" value="1"/>
</dbReference>
<feature type="region of interest" description="Disordered" evidence="2">
    <location>
        <begin position="248"/>
        <end position="270"/>
    </location>
</feature>
<dbReference type="SUPFAM" id="SSF57756">
    <property type="entry name" value="Retrovirus zinc finger-like domains"/>
    <property type="match status" value="1"/>
</dbReference>
<dbReference type="GO" id="GO:0003676">
    <property type="term" value="F:nucleic acid binding"/>
    <property type="evidence" value="ECO:0007669"/>
    <property type="project" value="InterPro"/>
</dbReference>
<dbReference type="GO" id="GO:0008270">
    <property type="term" value="F:zinc ion binding"/>
    <property type="evidence" value="ECO:0007669"/>
    <property type="project" value="UniProtKB-KW"/>
</dbReference>
<evidence type="ECO:0000313" key="4">
    <source>
        <dbReference type="EnsemblMetazoa" id="CJA42672.1"/>
    </source>
</evidence>
<dbReference type="Gene3D" id="4.10.60.10">
    <property type="entry name" value="Zinc finger, CCHC-type"/>
    <property type="match status" value="1"/>
</dbReference>
<evidence type="ECO:0000256" key="1">
    <source>
        <dbReference type="PROSITE-ProRule" id="PRU00047"/>
    </source>
</evidence>
<dbReference type="AlphaFoldDB" id="A0A8R1IT12"/>
<dbReference type="Proteomes" id="UP000005237">
    <property type="component" value="Unassembled WGS sequence"/>
</dbReference>
<keyword evidence="1" id="KW-0863">Zinc-finger</keyword>
<dbReference type="Pfam" id="PF00098">
    <property type="entry name" value="zf-CCHC"/>
    <property type="match status" value="1"/>
</dbReference>
<reference evidence="4" key="2">
    <citation type="submission" date="2022-06" db="UniProtKB">
        <authorList>
            <consortium name="EnsemblMetazoa"/>
        </authorList>
    </citation>
    <scope>IDENTIFICATION</scope>
    <source>
        <strain evidence="4">DF5081</strain>
    </source>
</reference>
<dbReference type="PROSITE" id="PS50158">
    <property type="entry name" value="ZF_CCHC"/>
    <property type="match status" value="1"/>
</dbReference>
<keyword evidence="5" id="KW-1185">Reference proteome</keyword>
<name>A0A8R1IT12_CAEJA</name>
<dbReference type="PANTHER" id="PTHR37984:SF5">
    <property type="entry name" value="PROTEIN NYNRIN-LIKE"/>
    <property type="match status" value="1"/>
</dbReference>
<dbReference type="Pfam" id="PF23309">
    <property type="entry name" value="DUF7083"/>
    <property type="match status" value="1"/>
</dbReference>
<organism evidence="4 5">
    <name type="scientific">Caenorhabditis japonica</name>
    <dbReference type="NCBI Taxonomy" id="281687"/>
    <lineage>
        <taxon>Eukaryota</taxon>
        <taxon>Metazoa</taxon>
        <taxon>Ecdysozoa</taxon>
        <taxon>Nematoda</taxon>
        <taxon>Chromadorea</taxon>
        <taxon>Rhabditida</taxon>
        <taxon>Rhabditina</taxon>
        <taxon>Rhabditomorpha</taxon>
        <taxon>Rhabditoidea</taxon>
        <taxon>Rhabditidae</taxon>
        <taxon>Peloderinae</taxon>
        <taxon>Caenorhabditis</taxon>
    </lineage>
</organism>
<dbReference type="InterPro" id="IPR055510">
    <property type="entry name" value="DUF7083"/>
</dbReference>
<feature type="region of interest" description="Disordered" evidence="2">
    <location>
        <begin position="506"/>
        <end position="585"/>
    </location>
</feature>
<evidence type="ECO:0000313" key="5">
    <source>
        <dbReference type="Proteomes" id="UP000005237"/>
    </source>
</evidence>